<dbReference type="AlphaFoldDB" id="A0A5J4NQM1"/>
<evidence type="ECO:0000256" key="1">
    <source>
        <dbReference type="SAM" id="MobiDB-lite"/>
    </source>
</evidence>
<protein>
    <submittedName>
        <fullName evidence="2">Uncharacterized protein</fullName>
    </submittedName>
</protein>
<name>A0A5J4NQM1_9TREM</name>
<organism evidence="2 3">
    <name type="scientific">Paragonimus westermani</name>
    <dbReference type="NCBI Taxonomy" id="34504"/>
    <lineage>
        <taxon>Eukaryota</taxon>
        <taxon>Metazoa</taxon>
        <taxon>Spiralia</taxon>
        <taxon>Lophotrochozoa</taxon>
        <taxon>Platyhelminthes</taxon>
        <taxon>Trematoda</taxon>
        <taxon>Digenea</taxon>
        <taxon>Plagiorchiida</taxon>
        <taxon>Troglotremata</taxon>
        <taxon>Troglotrematidae</taxon>
        <taxon>Paragonimus</taxon>
    </lineage>
</organism>
<gene>
    <name evidence="2" type="ORF">DEA37_0004882</name>
</gene>
<accession>A0A5J4NQM1</accession>
<evidence type="ECO:0000313" key="3">
    <source>
        <dbReference type="Proteomes" id="UP000324629"/>
    </source>
</evidence>
<feature type="region of interest" description="Disordered" evidence="1">
    <location>
        <begin position="180"/>
        <end position="206"/>
    </location>
</feature>
<reference evidence="2 3" key="1">
    <citation type="journal article" date="2019" name="Gigascience">
        <title>Whole-genome sequence of the oriental lung fluke Paragonimus westermani.</title>
        <authorList>
            <person name="Oey H."/>
            <person name="Zakrzewski M."/>
            <person name="Narain K."/>
            <person name="Devi K.R."/>
            <person name="Agatsuma T."/>
            <person name="Nawaratna S."/>
            <person name="Gobert G.N."/>
            <person name="Jones M.K."/>
            <person name="Ragan M.A."/>
            <person name="McManus D.P."/>
            <person name="Krause L."/>
        </authorList>
    </citation>
    <scope>NUCLEOTIDE SEQUENCE [LARGE SCALE GENOMIC DNA]</scope>
    <source>
        <strain evidence="2 3">IND2009</strain>
    </source>
</reference>
<dbReference type="EMBL" id="QNGE01001538">
    <property type="protein sequence ID" value="KAA3677368.1"/>
    <property type="molecule type" value="Genomic_DNA"/>
</dbReference>
<dbReference type="Proteomes" id="UP000324629">
    <property type="component" value="Unassembled WGS sequence"/>
</dbReference>
<comment type="caution">
    <text evidence="2">The sequence shown here is derived from an EMBL/GenBank/DDBJ whole genome shotgun (WGS) entry which is preliminary data.</text>
</comment>
<feature type="compositionally biased region" description="Polar residues" evidence="1">
    <location>
        <begin position="192"/>
        <end position="206"/>
    </location>
</feature>
<evidence type="ECO:0000313" key="2">
    <source>
        <dbReference type="EMBL" id="KAA3677368.1"/>
    </source>
</evidence>
<proteinExistence type="predicted"/>
<sequence length="294" mass="30559">MSGLTYLWPPAVWGLNNSAMNADITSFNSSGSSSMSSSEFSPYTMPVMPTLEVSDPYARATGHIVSGTVLSTNHDVPAGYIAKLNSPVGALGASQYAGQEDYPTQLDHTINDLGHAWYSSNSTVSGNTTANPLTVPHCQCAVVAAAAAASYARSYLYHGVAMAAATGSTCPPTGLDTHAFSPGTSPMYPSKSHPQPGSASYTRQRSRSNYFTVPSPVSSAMFAVGSSPGSPNVFGTAMSSTQSHTPTGYHAHVATPSMYAQAAVVAAAAAQAHKHVQYFQGIYTRSKMGKAKGK</sequence>
<keyword evidence="3" id="KW-1185">Reference proteome</keyword>